<accession>A0AAD8XZ51</accession>
<sequence>MSNSATAELSRKAQEAAAAALASPFARRITESLGMVTNKKCDNSDGFAFLDNMCGPMMEKFRNAGDDDDDSVVDGRRGGRGGRSRRDRGSRRPQGSYEYDDDETEYTDDDDTTYADGGTPRRRRGGRNGRGRGGRSVADDESNYTGYTGYTDDDTLDNNTVSTYDQPKSSRTRRDDETYDSAGKLIQKPLASGFAKRCYFTKAGIGRTTQHYEGLTLTGNTILMLASAMNLKGCPTICDEDLRRVEQTFPNQFSRLPDELLLSSGWRRISKYCHFSHKQLPDGVPFFHSRKRCHPSGGFYFLLCSAVGMVRLIDVEPLSRDALILLQTDFPLTCEKAPQELIEDPNQWTLVNKFCFFSGGPINVEEDVYYRAELSGNEIYMLAFLSPTLSPEELYRLKESPNSQGDQENTGPLKTVKAVEEVESVYNLTNQDFDDLKLYHMGPCRALPPHLLNPEAWAKKVESISSGYVEFGETGQMKQPSVSQEPIENHYQQPQMHQQYMSTDAPTHGRGSERICIAVSRTDAPTPWYDARSKWALSTTGNISVSISTATIRCTSYGKLSEENSGEMVQSSYDQGTQQSPMPQMEMEMENPQPPPQLNNYVREVEEGAGWDQPHDEAYIPNPRANMMRGHQMDPEDLSSSKIRVDPPDAGIEDDASLTSSTAGGSRLKQLAMKRMEAKSPNRSLASKLAAKRAMLLADDEDDATVGDSTIATSLVSDATTDFSVSEKNSRRALILQMAKARMKSLQKEKIAEDPAEGKAEGRNESPPASSAAPEDEELETPRDEISPGGGVSGELSTGMSGLELD</sequence>
<evidence type="ECO:0000313" key="3">
    <source>
        <dbReference type="Proteomes" id="UP001224775"/>
    </source>
</evidence>
<evidence type="ECO:0000256" key="1">
    <source>
        <dbReference type="SAM" id="MobiDB-lite"/>
    </source>
</evidence>
<protein>
    <submittedName>
        <fullName evidence="2">Uncharacterized protein</fullName>
    </submittedName>
</protein>
<feature type="region of interest" description="Disordered" evidence="1">
    <location>
        <begin position="744"/>
        <end position="806"/>
    </location>
</feature>
<proteinExistence type="predicted"/>
<dbReference type="AlphaFoldDB" id="A0AAD8XZ51"/>
<gene>
    <name evidence="2" type="ORF">QTG54_012618</name>
</gene>
<dbReference type="Proteomes" id="UP001224775">
    <property type="component" value="Unassembled WGS sequence"/>
</dbReference>
<feature type="compositionally biased region" description="Acidic residues" evidence="1">
    <location>
        <begin position="98"/>
        <end position="113"/>
    </location>
</feature>
<feature type="compositionally biased region" description="Basic and acidic residues" evidence="1">
    <location>
        <begin position="746"/>
        <end position="764"/>
    </location>
</feature>
<organism evidence="2 3">
    <name type="scientific">Skeletonema marinoi</name>
    <dbReference type="NCBI Taxonomy" id="267567"/>
    <lineage>
        <taxon>Eukaryota</taxon>
        <taxon>Sar</taxon>
        <taxon>Stramenopiles</taxon>
        <taxon>Ochrophyta</taxon>
        <taxon>Bacillariophyta</taxon>
        <taxon>Coscinodiscophyceae</taxon>
        <taxon>Thalassiosirophycidae</taxon>
        <taxon>Thalassiosirales</taxon>
        <taxon>Skeletonemataceae</taxon>
        <taxon>Skeletonema</taxon>
        <taxon>Skeletonema marinoi-dohrnii complex</taxon>
    </lineage>
</organism>
<feature type="compositionally biased region" description="Basic residues" evidence="1">
    <location>
        <begin position="78"/>
        <end position="91"/>
    </location>
</feature>
<keyword evidence="3" id="KW-1185">Reference proteome</keyword>
<feature type="region of interest" description="Disordered" evidence="1">
    <location>
        <begin position="647"/>
        <end position="667"/>
    </location>
</feature>
<reference evidence="2" key="1">
    <citation type="submission" date="2023-06" db="EMBL/GenBank/DDBJ databases">
        <title>Survivors Of The Sea: Transcriptome response of Skeletonema marinoi to long-term dormancy.</title>
        <authorList>
            <person name="Pinder M.I.M."/>
            <person name="Kourtchenko O."/>
            <person name="Robertson E.K."/>
            <person name="Larsson T."/>
            <person name="Maumus F."/>
            <person name="Osuna-Cruz C.M."/>
            <person name="Vancaester E."/>
            <person name="Stenow R."/>
            <person name="Vandepoele K."/>
            <person name="Ploug H."/>
            <person name="Bruchert V."/>
            <person name="Godhe A."/>
            <person name="Topel M."/>
        </authorList>
    </citation>
    <scope>NUCLEOTIDE SEQUENCE</scope>
    <source>
        <strain evidence="2">R05AC</strain>
    </source>
</reference>
<dbReference type="EMBL" id="JATAAI010000028">
    <property type="protein sequence ID" value="KAK1736596.1"/>
    <property type="molecule type" value="Genomic_DNA"/>
</dbReference>
<name>A0AAD8XZ51_9STRA</name>
<feature type="compositionally biased region" description="Basic residues" evidence="1">
    <location>
        <begin position="120"/>
        <end position="133"/>
    </location>
</feature>
<evidence type="ECO:0000313" key="2">
    <source>
        <dbReference type="EMBL" id="KAK1736596.1"/>
    </source>
</evidence>
<feature type="region of interest" description="Disordered" evidence="1">
    <location>
        <begin position="1"/>
        <end position="21"/>
    </location>
</feature>
<comment type="caution">
    <text evidence="2">The sequence shown here is derived from an EMBL/GenBank/DDBJ whole genome shotgun (WGS) entry which is preliminary data.</text>
</comment>
<feature type="region of interest" description="Disordered" evidence="1">
    <location>
        <begin position="58"/>
        <end position="181"/>
    </location>
</feature>